<proteinExistence type="predicted"/>
<reference evidence="1 2" key="1">
    <citation type="submission" date="2024-09" db="EMBL/GenBank/DDBJ databases">
        <title>Paenibacillus zeirhizospherea sp. nov., isolated from surface of the maize (Zea mays) roots in a horticulture field, Hungary.</title>
        <authorList>
            <person name="Marton D."/>
            <person name="Farkas M."/>
            <person name="Bedics A."/>
            <person name="Toth E."/>
            <person name="Tancsics A."/>
            <person name="Boka K."/>
            <person name="Maroti G."/>
            <person name="Kriszt B."/>
            <person name="Cserhati M."/>
        </authorList>
    </citation>
    <scope>NUCLEOTIDE SEQUENCE [LARGE SCALE GENOMIC DNA]</scope>
    <source>
        <strain evidence="1 2">KCTC 33519</strain>
    </source>
</reference>
<evidence type="ECO:0000313" key="1">
    <source>
        <dbReference type="EMBL" id="MFB5269306.1"/>
    </source>
</evidence>
<sequence>MNDKMNDLVEKLGGRIFEIDPSKSTKFNPFEISADHQITIKDVLDENGELKAFEILSDEIGLSMDMYIKAEEILSLLRESGVSIKAL</sequence>
<keyword evidence="2" id="KW-1185">Reference proteome</keyword>
<dbReference type="RefSeq" id="WP_375357579.1">
    <property type="nucleotide sequence ID" value="NZ_JBHHMI010000029.1"/>
</dbReference>
<gene>
    <name evidence="1" type="ORF">ACE41H_21325</name>
</gene>
<accession>A0ABV5B1L4</accession>
<name>A0ABV5B1L4_9BACL</name>
<dbReference type="Proteomes" id="UP001580346">
    <property type="component" value="Unassembled WGS sequence"/>
</dbReference>
<comment type="caution">
    <text evidence="1">The sequence shown here is derived from an EMBL/GenBank/DDBJ whole genome shotgun (WGS) entry which is preliminary data.</text>
</comment>
<organism evidence="1 2">
    <name type="scientific">Paenibacillus enshidis</name>
    <dbReference type="NCBI Taxonomy" id="1458439"/>
    <lineage>
        <taxon>Bacteria</taxon>
        <taxon>Bacillati</taxon>
        <taxon>Bacillota</taxon>
        <taxon>Bacilli</taxon>
        <taxon>Bacillales</taxon>
        <taxon>Paenibacillaceae</taxon>
        <taxon>Paenibacillus</taxon>
    </lineage>
</organism>
<protein>
    <submittedName>
        <fullName evidence="1">Uncharacterized protein</fullName>
    </submittedName>
</protein>
<evidence type="ECO:0000313" key="2">
    <source>
        <dbReference type="Proteomes" id="UP001580346"/>
    </source>
</evidence>
<dbReference type="EMBL" id="JBHHMI010000029">
    <property type="protein sequence ID" value="MFB5269306.1"/>
    <property type="molecule type" value="Genomic_DNA"/>
</dbReference>